<dbReference type="STRING" id="888060.HMPREF9081_1435"/>
<dbReference type="Proteomes" id="UP000004067">
    <property type="component" value="Unassembled WGS sequence"/>
</dbReference>
<accession>F5RME9</accession>
<evidence type="ECO:0000313" key="2">
    <source>
        <dbReference type="EMBL" id="EGK59840.1"/>
    </source>
</evidence>
<comment type="caution">
    <text evidence="2">The sequence shown here is derived from an EMBL/GenBank/DDBJ whole genome shotgun (WGS) entry which is preliminary data.</text>
</comment>
<feature type="chain" id="PRO_5003327344" description="Outer membrane protein beta-barrel domain-containing protein" evidence="1">
    <location>
        <begin position="22"/>
        <end position="169"/>
    </location>
</feature>
<keyword evidence="3" id="KW-1185">Reference proteome</keyword>
<reference evidence="2 3" key="1">
    <citation type="submission" date="2011-04" db="EMBL/GenBank/DDBJ databases">
        <authorList>
            <person name="Muzny D."/>
            <person name="Qin X."/>
            <person name="Deng J."/>
            <person name="Jiang H."/>
            <person name="Liu Y."/>
            <person name="Qu J."/>
            <person name="Song X.-Z."/>
            <person name="Zhang L."/>
            <person name="Thornton R."/>
            <person name="Coyle M."/>
            <person name="Francisco L."/>
            <person name="Jackson L."/>
            <person name="Javaid M."/>
            <person name="Korchina V."/>
            <person name="Kovar C."/>
            <person name="Mata R."/>
            <person name="Mathew T."/>
            <person name="Ngo R."/>
            <person name="Nguyen L."/>
            <person name="Nguyen N."/>
            <person name="Okwuonu G."/>
            <person name="Ongeri F."/>
            <person name="Pham C."/>
            <person name="Simmons D."/>
            <person name="Wilczek-Boney K."/>
            <person name="Hale W."/>
            <person name="Jakkamsetti A."/>
            <person name="Pham P."/>
            <person name="Ruth R."/>
            <person name="San Lucas F."/>
            <person name="Warren J."/>
            <person name="Zhang J."/>
            <person name="Zhao Z."/>
            <person name="Zhou C."/>
            <person name="Zhu D."/>
            <person name="Lee S."/>
            <person name="Bess C."/>
            <person name="Blankenburg K."/>
            <person name="Forbes L."/>
            <person name="Fu Q."/>
            <person name="Gubbala S."/>
            <person name="Hirani K."/>
            <person name="Jayaseelan J.C."/>
            <person name="Lara F."/>
            <person name="Munidasa M."/>
            <person name="Palculict T."/>
            <person name="Patil S."/>
            <person name="Pu L.-L."/>
            <person name="Saada N."/>
            <person name="Tang L."/>
            <person name="Weissenberger G."/>
            <person name="Zhu Y."/>
            <person name="Hemphill L."/>
            <person name="Shang Y."/>
            <person name="Youmans B."/>
            <person name="Ayvaz T."/>
            <person name="Ross M."/>
            <person name="Santibanez J."/>
            <person name="Aqrawi P."/>
            <person name="Gross S."/>
            <person name="Joshi V."/>
            <person name="Fowler G."/>
            <person name="Nazareth L."/>
            <person name="Reid J."/>
            <person name="Worley K."/>
            <person name="Petrosino J."/>
            <person name="Highlander S."/>
            <person name="Gibbs R."/>
        </authorList>
    </citation>
    <scope>NUCLEOTIDE SEQUENCE [LARGE SCALE GENOMIC DNA]</scope>
    <source>
        <strain evidence="2 3">DSM 2778</strain>
    </source>
</reference>
<dbReference type="EMBL" id="AFHQ01000033">
    <property type="protein sequence ID" value="EGK59840.1"/>
    <property type="molecule type" value="Genomic_DNA"/>
</dbReference>
<keyword evidence="1" id="KW-0732">Signal</keyword>
<evidence type="ECO:0000313" key="3">
    <source>
        <dbReference type="Proteomes" id="UP000004067"/>
    </source>
</evidence>
<protein>
    <recommendedName>
        <fullName evidence="4">Outer membrane protein beta-barrel domain-containing protein</fullName>
    </recommendedName>
</protein>
<proteinExistence type="predicted"/>
<name>F5RME9_9FIRM</name>
<dbReference type="AlphaFoldDB" id="F5RME9"/>
<organism evidence="2 3">
    <name type="scientific">Centipeda periodontii DSM 2778</name>
    <dbReference type="NCBI Taxonomy" id="888060"/>
    <lineage>
        <taxon>Bacteria</taxon>
        <taxon>Bacillati</taxon>
        <taxon>Bacillota</taxon>
        <taxon>Negativicutes</taxon>
        <taxon>Selenomonadales</taxon>
        <taxon>Selenomonadaceae</taxon>
        <taxon>Centipeda</taxon>
    </lineage>
</organism>
<dbReference type="OrthoDB" id="1623865at2"/>
<dbReference type="eggNOG" id="ENOG5031Z36">
    <property type="taxonomic scope" value="Bacteria"/>
</dbReference>
<evidence type="ECO:0008006" key="4">
    <source>
        <dbReference type="Google" id="ProtNLM"/>
    </source>
</evidence>
<dbReference type="RefSeq" id="WP_006306404.1">
    <property type="nucleotide sequence ID" value="NZ_GL892076.1"/>
</dbReference>
<evidence type="ECO:0000256" key="1">
    <source>
        <dbReference type="SAM" id="SignalP"/>
    </source>
</evidence>
<sequence length="169" mass="18183">MKKCAILAAAIGLSLSSAAMAAPINHLGAHDTAVGVGTKEAYIEHKATDEITIGVGRNDRDEYGNPKDVYLQYNVLGQNIRLLGGYRWDMGQTNKDNAYGGLALSTPTIPVIGFNAYASYIAGKDFNESQVGLNKSLIANLDLNVNYHNFKPDHGKHENGVGVGLTMRF</sequence>
<feature type="signal peptide" evidence="1">
    <location>
        <begin position="1"/>
        <end position="21"/>
    </location>
</feature>
<dbReference type="HOGENOM" id="CLU_135648_0_0_9"/>
<gene>
    <name evidence="2" type="ORF">HMPREF9081_1435</name>
</gene>